<dbReference type="GO" id="GO:0017061">
    <property type="term" value="F:S-methyl-5-thioadenosine phosphorylase activity"/>
    <property type="evidence" value="ECO:0007669"/>
    <property type="project" value="UniProtKB-EC"/>
</dbReference>
<dbReference type="GO" id="GO:0016787">
    <property type="term" value="F:hydrolase activity"/>
    <property type="evidence" value="ECO:0007669"/>
    <property type="project" value="UniProtKB-KW"/>
</dbReference>
<protein>
    <recommendedName>
        <fullName evidence="12">Purine nucleoside phosphorylase</fullName>
    </recommendedName>
</protein>
<dbReference type="EMBL" id="LS483476">
    <property type="protein sequence ID" value="SQI59432.1"/>
    <property type="molecule type" value="Genomic_DNA"/>
</dbReference>
<dbReference type="RefSeq" id="WP_066138894.1">
    <property type="nucleotide sequence ID" value="NZ_CBCSGM010000001.1"/>
</dbReference>
<evidence type="ECO:0000313" key="13">
    <source>
        <dbReference type="EMBL" id="SQI59432.1"/>
    </source>
</evidence>
<dbReference type="KEGG" id="blen:NCTC4824_02373"/>
<dbReference type="AlphaFoldDB" id="A0A2X4WL53"/>
<keyword evidence="6" id="KW-0479">Metal-binding</keyword>
<evidence type="ECO:0000256" key="8">
    <source>
        <dbReference type="ARBA" id="ARBA00022833"/>
    </source>
</evidence>
<dbReference type="GO" id="GO:0005507">
    <property type="term" value="F:copper ion binding"/>
    <property type="evidence" value="ECO:0007669"/>
    <property type="project" value="TreeGrafter"/>
</dbReference>
<comment type="catalytic activity">
    <reaction evidence="9">
        <text>adenosine + H2O + H(+) = inosine + NH4(+)</text>
        <dbReference type="Rhea" id="RHEA:24408"/>
        <dbReference type="ChEBI" id="CHEBI:15377"/>
        <dbReference type="ChEBI" id="CHEBI:15378"/>
        <dbReference type="ChEBI" id="CHEBI:16335"/>
        <dbReference type="ChEBI" id="CHEBI:17596"/>
        <dbReference type="ChEBI" id="CHEBI:28938"/>
        <dbReference type="EC" id="3.5.4.4"/>
    </reaction>
    <physiologicalReaction direction="left-to-right" evidence="9">
        <dbReference type="Rhea" id="RHEA:24409"/>
    </physiologicalReaction>
</comment>
<keyword evidence="14" id="KW-1185">Reference proteome</keyword>
<comment type="cofactor">
    <cofactor evidence="2">
        <name>Zn(2+)</name>
        <dbReference type="ChEBI" id="CHEBI:29105"/>
    </cofactor>
</comment>
<evidence type="ECO:0000256" key="4">
    <source>
        <dbReference type="ARBA" id="ARBA00007353"/>
    </source>
</evidence>
<evidence type="ECO:0000256" key="6">
    <source>
        <dbReference type="ARBA" id="ARBA00022723"/>
    </source>
</evidence>
<evidence type="ECO:0000256" key="9">
    <source>
        <dbReference type="ARBA" id="ARBA00047989"/>
    </source>
</evidence>
<evidence type="ECO:0000256" key="10">
    <source>
        <dbReference type="ARBA" id="ARBA00048968"/>
    </source>
</evidence>
<name>A0A2X4WL53_LEDLE</name>
<reference evidence="13 14" key="1">
    <citation type="submission" date="2018-06" db="EMBL/GenBank/DDBJ databases">
        <authorList>
            <consortium name="Pathogen Informatics"/>
            <person name="Doyle S."/>
        </authorList>
    </citation>
    <scope>NUCLEOTIDE SEQUENCE [LARGE SCALE GENOMIC DNA]</scope>
    <source>
        <strain evidence="13 14">NCTC4824</strain>
    </source>
</reference>
<evidence type="ECO:0000256" key="1">
    <source>
        <dbReference type="ARBA" id="ARBA00000553"/>
    </source>
</evidence>
<accession>A0A2X4WL53</accession>
<evidence type="ECO:0000313" key="14">
    <source>
        <dbReference type="Proteomes" id="UP000249134"/>
    </source>
</evidence>
<dbReference type="CDD" id="cd16833">
    <property type="entry name" value="YfiH"/>
    <property type="match status" value="1"/>
</dbReference>
<evidence type="ECO:0000256" key="2">
    <source>
        <dbReference type="ARBA" id="ARBA00001947"/>
    </source>
</evidence>
<dbReference type="Gene3D" id="3.60.140.10">
    <property type="entry name" value="CNF1/YfiH-like putative cysteine hydrolases"/>
    <property type="match status" value="1"/>
</dbReference>
<comment type="catalytic activity">
    <reaction evidence="1">
        <text>inosine + phosphate = alpha-D-ribose 1-phosphate + hypoxanthine</text>
        <dbReference type="Rhea" id="RHEA:27646"/>
        <dbReference type="ChEBI" id="CHEBI:17368"/>
        <dbReference type="ChEBI" id="CHEBI:17596"/>
        <dbReference type="ChEBI" id="CHEBI:43474"/>
        <dbReference type="ChEBI" id="CHEBI:57720"/>
        <dbReference type="EC" id="2.4.2.1"/>
    </reaction>
    <physiologicalReaction direction="left-to-right" evidence="1">
        <dbReference type="Rhea" id="RHEA:27647"/>
    </physiologicalReaction>
</comment>
<evidence type="ECO:0000256" key="7">
    <source>
        <dbReference type="ARBA" id="ARBA00022801"/>
    </source>
</evidence>
<keyword evidence="8" id="KW-0862">Zinc</keyword>
<evidence type="ECO:0000256" key="11">
    <source>
        <dbReference type="ARBA" id="ARBA00049893"/>
    </source>
</evidence>
<comment type="similarity">
    <text evidence="4 12">Belongs to the purine nucleoside phosphorylase YfiH/LACC1 family.</text>
</comment>
<evidence type="ECO:0000256" key="3">
    <source>
        <dbReference type="ARBA" id="ARBA00003215"/>
    </source>
</evidence>
<keyword evidence="7" id="KW-0378">Hydrolase</keyword>
<comment type="function">
    <text evidence="3">Purine nucleoside enzyme that catalyzes the phosphorolysis of adenosine and inosine nucleosides, yielding D-ribose 1-phosphate and the respective free bases, adenine and hypoxanthine. Also catalyzes the phosphorolysis of S-methyl-5'-thioadenosine into adenine and S-methyl-5-thio-alpha-D-ribose 1-phosphate. Also has adenosine deaminase activity.</text>
</comment>
<evidence type="ECO:0000256" key="12">
    <source>
        <dbReference type="RuleBase" id="RU361274"/>
    </source>
</evidence>
<dbReference type="STRING" id="1348624.GCA_001591545_01423"/>
<keyword evidence="5" id="KW-0808">Transferase</keyword>
<comment type="catalytic activity">
    <reaction evidence="11">
        <text>S-methyl-5'-thioadenosine + phosphate = 5-(methylsulfanyl)-alpha-D-ribose 1-phosphate + adenine</text>
        <dbReference type="Rhea" id="RHEA:11852"/>
        <dbReference type="ChEBI" id="CHEBI:16708"/>
        <dbReference type="ChEBI" id="CHEBI:17509"/>
        <dbReference type="ChEBI" id="CHEBI:43474"/>
        <dbReference type="ChEBI" id="CHEBI:58533"/>
        <dbReference type="EC" id="2.4.2.28"/>
    </reaction>
    <physiologicalReaction direction="left-to-right" evidence="11">
        <dbReference type="Rhea" id="RHEA:11853"/>
    </physiologicalReaction>
</comment>
<dbReference type="InterPro" id="IPR011324">
    <property type="entry name" value="Cytotoxic_necrot_fac-like_cat"/>
</dbReference>
<comment type="catalytic activity">
    <reaction evidence="10">
        <text>adenosine + phosphate = alpha-D-ribose 1-phosphate + adenine</text>
        <dbReference type="Rhea" id="RHEA:27642"/>
        <dbReference type="ChEBI" id="CHEBI:16335"/>
        <dbReference type="ChEBI" id="CHEBI:16708"/>
        <dbReference type="ChEBI" id="CHEBI:43474"/>
        <dbReference type="ChEBI" id="CHEBI:57720"/>
        <dbReference type="EC" id="2.4.2.1"/>
    </reaction>
    <physiologicalReaction direction="left-to-right" evidence="10">
        <dbReference type="Rhea" id="RHEA:27643"/>
    </physiologicalReaction>
</comment>
<dbReference type="PANTHER" id="PTHR30616:SF2">
    <property type="entry name" value="PURINE NUCLEOSIDE PHOSPHORYLASE LACC1"/>
    <property type="match status" value="1"/>
</dbReference>
<dbReference type="Proteomes" id="UP000249134">
    <property type="component" value="Chromosome 1"/>
</dbReference>
<dbReference type="InterPro" id="IPR038371">
    <property type="entry name" value="Cu_polyphenol_OxRdtase_sf"/>
</dbReference>
<gene>
    <name evidence="13" type="ORF">NCTC4824_02373</name>
</gene>
<dbReference type="Pfam" id="PF02578">
    <property type="entry name" value="Cu-oxidase_4"/>
    <property type="match status" value="1"/>
</dbReference>
<dbReference type="SUPFAM" id="SSF64438">
    <property type="entry name" value="CNF1/YfiH-like putative cysteine hydrolases"/>
    <property type="match status" value="1"/>
</dbReference>
<dbReference type="PANTHER" id="PTHR30616">
    <property type="entry name" value="UNCHARACTERIZED PROTEIN YFIH"/>
    <property type="match status" value="1"/>
</dbReference>
<dbReference type="InterPro" id="IPR003730">
    <property type="entry name" value="Cu_polyphenol_OxRdtase"/>
</dbReference>
<organism evidence="13 14">
    <name type="scientific">Lederbergia lenta</name>
    <name type="common">Bacillus lentus</name>
    <dbReference type="NCBI Taxonomy" id="1467"/>
    <lineage>
        <taxon>Bacteria</taxon>
        <taxon>Bacillati</taxon>
        <taxon>Bacillota</taxon>
        <taxon>Bacilli</taxon>
        <taxon>Bacillales</taxon>
        <taxon>Bacillaceae</taxon>
        <taxon>Lederbergia</taxon>
    </lineage>
</organism>
<sequence length="259" mass="29516">MKTKMYINNEKLLAGITMKDAGEPEYNNMALHACEVPSHVIDNRKKLATSLKCELDNFVCSNQTHSSNFHHVTLGDKGRGSKRMDDAIADTDALYTYEPNLLLCSFSADCVPVIFHNEVTGLIGVIHSGWQGTVKEISLKVFEHLIQVEKCSPSDIYIQIGAALSQEKFEVDEDVYVKFKQLGYADDFIYFNEQTHKYHIDNQQTVKKQCELAGIPRNQIKIDQTCTYFSPDGFSYRQDKKSGRHLNFIMKKGNYPLEK</sequence>
<proteinExistence type="inferred from homology"/>
<evidence type="ECO:0000256" key="5">
    <source>
        <dbReference type="ARBA" id="ARBA00022679"/>
    </source>
</evidence>
<dbReference type="NCBIfam" id="TIGR00726">
    <property type="entry name" value="peptidoglycan editing factor PgeF"/>
    <property type="match status" value="1"/>
</dbReference>